<evidence type="ECO:0000259" key="4">
    <source>
        <dbReference type="PROSITE" id="PS51767"/>
    </source>
</evidence>
<protein>
    <submittedName>
        <fullName evidence="5">Acid protease</fullName>
    </submittedName>
</protein>
<feature type="domain" description="Peptidase A1" evidence="4">
    <location>
        <begin position="1"/>
        <end position="343"/>
    </location>
</feature>
<dbReference type="Pfam" id="PF00026">
    <property type="entry name" value="Asp"/>
    <property type="match status" value="1"/>
</dbReference>
<dbReference type="GO" id="GO:0006508">
    <property type="term" value="P:proteolysis"/>
    <property type="evidence" value="ECO:0007669"/>
    <property type="project" value="UniProtKB-KW"/>
</dbReference>
<name>A0A177CP88_9PLEO</name>
<gene>
    <name evidence="5" type="ORF">CC84DRAFT_1240202</name>
</gene>
<comment type="similarity">
    <text evidence="1">Belongs to the peptidase A1 family.</text>
</comment>
<dbReference type="PRINTS" id="PR00792">
    <property type="entry name" value="PEPSIN"/>
</dbReference>
<evidence type="ECO:0000313" key="5">
    <source>
        <dbReference type="EMBL" id="OAG08728.1"/>
    </source>
</evidence>
<dbReference type="GeneID" id="28767495"/>
<evidence type="ECO:0000256" key="2">
    <source>
        <dbReference type="PIRSR" id="PIRSR601461-1"/>
    </source>
</evidence>
<keyword evidence="3" id="KW-1015">Disulfide bond</keyword>
<dbReference type="OrthoDB" id="771136at2759"/>
<feature type="disulfide bond" evidence="3">
    <location>
        <begin position="253"/>
        <end position="306"/>
    </location>
</feature>
<dbReference type="PANTHER" id="PTHR47966:SF51">
    <property type="entry name" value="BETA-SITE APP-CLEAVING ENZYME, ISOFORM A-RELATED"/>
    <property type="match status" value="1"/>
</dbReference>
<dbReference type="GO" id="GO:0000324">
    <property type="term" value="C:fungal-type vacuole"/>
    <property type="evidence" value="ECO:0007669"/>
    <property type="project" value="TreeGrafter"/>
</dbReference>
<keyword evidence="5" id="KW-0378">Hydrolase</keyword>
<dbReference type="Proteomes" id="UP000077069">
    <property type="component" value="Unassembled WGS sequence"/>
</dbReference>
<dbReference type="PROSITE" id="PS51767">
    <property type="entry name" value="PEPTIDASE_A1"/>
    <property type="match status" value="1"/>
</dbReference>
<dbReference type="SUPFAM" id="SSF50630">
    <property type="entry name" value="Acid proteases"/>
    <property type="match status" value="1"/>
</dbReference>
<dbReference type="EMBL" id="KV441550">
    <property type="protein sequence ID" value="OAG08728.1"/>
    <property type="molecule type" value="Genomic_DNA"/>
</dbReference>
<evidence type="ECO:0000313" key="6">
    <source>
        <dbReference type="Proteomes" id="UP000077069"/>
    </source>
</evidence>
<feature type="active site" evidence="2">
    <location>
        <position position="218"/>
    </location>
</feature>
<dbReference type="InterPro" id="IPR001461">
    <property type="entry name" value="Aspartic_peptidase_A1"/>
</dbReference>
<evidence type="ECO:0000256" key="3">
    <source>
        <dbReference type="PIRSR" id="PIRSR601461-2"/>
    </source>
</evidence>
<keyword evidence="5" id="KW-0645">Protease</keyword>
<evidence type="ECO:0000256" key="1">
    <source>
        <dbReference type="ARBA" id="ARBA00007447"/>
    </source>
</evidence>
<keyword evidence="6" id="KW-1185">Reference proteome</keyword>
<dbReference type="AlphaFoldDB" id="A0A177CP88"/>
<accession>A0A177CP88</accession>
<dbReference type="Gene3D" id="2.40.70.10">
    <property type="entry name" value="Acid Proteases"/>
    <property type="match status" value="2"/>
</dbReference>
<proteinExistence type="inferred from homology"/>
<dbReference type="GO" id="GO:0004190">
    <property type="term" value="F:aspartic-type endopeptidase activity"/>
    <property type="evidence" value="ECO:0007669"/>
    <property type="project" value="InterPro"/>
</dbReference>
<reference evidence="5 6" key="1">
    <citation type="submission" date="2016-05" db="EMBL/GenBank/DDBJ databases">
        <title>Comparative analysis of secretome profiles of manganese(II)-oxidizing ascomycete fungi.</title>
        <authorList>
            <consortium name="DOE Joint Genome Institute"/>
            <person name="Zeiner C.A."/>
            <person name="Purvine S.O."/>
            <person name="Zink E.M."/>
            <person name="Wu S."/>
            <person name="Pasa-Tolic L."/>
            <person name="Chaput D.L."/>
            <person name="Haridas S."/>
            <person name="Grigoriev I.V."/>
            <person name="Santelli C.M."/>
            <person name="Hansel C.M."/>
        </authorList>
    </citation>
    <scope>NUCLEOTIDE SEQUENCE [LARGE SCALE GENOMIC DNA]</scope>
    <source>
        <strain evidence="5 6">AP3s5-JAC2a</strain>
    </source>
</reference>
<dbReference type="RefSeq" id="XP_018039093.1">
    <property type="nucleotide sequence ID" value="XM_018184009.1"/>
</dbReference>
<organism evidence="5 6">
    <name type="scientific">Paraphaeosphaeria sporulosa</name>
    <dbReference type="NCBI Taxonomy" id="1460663"/>
    <lineage>
        <taxon>Eukaryota</taxon>
        <taxon>Fungi</taxon>
        <taxon>Dikarya</taxon>
        <taxon>Ascomycota</taxon>
        <taxon>Pezizomycotina</taxon>
        <taxon>Dothideomycetes</taxon>
        <taxon>Pleosporomycetidae</taxon>
        <taxon>Pleosporales</taxon>
        <taxon>Massarineae</taxon>
        <taxon>Didymosphaeriaceae</taxon>
        <taxon>Paraphaeosphaeria</taxon>
    </lineage>
</organism>
<dbReference type="InParanoid" id="A0A177CP88"/>
<dbReference type="STRING" id="1460663.A0A177CP88"/>
<sequence length="348" mass="38269">IEVVVGTPPRKFSIMPDTASPFTWVPSAASPACTPHCPLPVWNPNASSTAVDIHAIFSVSYGFTPDNIMFGEFYNDTFGIGGVALPQLPVALVDVIDTIYDAQTWGIVGLGSQLQNRNVNASVILWENLYRLGHIRKRLFSVWLNHQDAKEGTILFGGVDKYKARGAMKRVPLTSIIQTPHGDDFTEWSVNLTSLARRIGQAGSEESLLRTTYNAIIDTGSPNMYVPQYLYDTIAAPLNVTLRTYRNTSYVPCSLRSSPDSLNFTFAGKDGADGPQIRVPYSEIIYPFSMPANLGEVRGEDGTELCYFGVLSNNGSGIFLLGNSFIRSAYVVYDADNLELRMAQSRWA</sequence>
<dbReference type="InterPro" id="IPR021109">
    <property type="entry name" value="Peptidase_aspartic_dom_sf"/>
</dbReference>
<dbReference type="InterPro" id="IPR033121">
    <property type="entry name" value="PEPTIDASE_A1"/>
</dbReference>
<dbReference type="PANTHER" id="PTHR47966">
    <property type="entry name" value="BETA-SITE APP-CLEAVING ENZYME, ISOFORM A-RELATED"/>
    <property type="match status" value="1"/>
</dbReference>
<feature type="non-terminal residue" evidence="5">
    <location>
        <position position="1"/>
    </location>
</feature>
<feature type="active site" evidence="2">
    <location>
        <position position="17"/>
    </location>
</feature>